<accession>A0ABD0LWK3</accession>
<protein>
    <submittedName>
        <fullName evidence="2">Uncharacterized protein</fullName>
    </submittedName>
</protein>
<name>A0ABD0LWK3_9CAEN</name>
<evidence type="ECO:0000256" key="1">
    <source>
        <dbReference type="SAM" id="MobiDB-lite"/>
    </source>
</evidence>
<keyword evidence="3" id="KW-1185">Reference proteome</keyword>
<reference evidence="2 3" key="1">
    <citation type="journal article" date="2023" name="Sci. Data">
        <title>Genome assembly of the Korean intertidal mud-creeper Batillaria attramentaria.</title>
        <authorList>
            <person name="Patra A.K."/>
            <person name="Ho P.T."/>
            <person name="Jun S."/>
            <person name="Lee S.J."/>
            <person name="Kim Y."/>
            <person name="Won Y.J."/>
        </authorList>
    </citation>
    <scope>NUCLEOTIDE SEQUENCE [LARGE SCALE GENOMIC DNA]</scope>
    <source>
        <strain evidence="2">Wonlab-2016</strain>
    </source>
</reference>
<comment type="caution">
    <text evidence="2">The sequence shown here is derived from an EMBL/GenBank/DDBJ whole genome shotgun (WGS) entry which is preliminary data.</text>
</comment>
<feature type="region of interest" description="Disordered" evidence="1">
    <location>
        <begin position="157"/>
        <end position="206"/>
    </location>
</feature>
<sequence>EPSLFAVAKLLETGLVNLSRFEVLWRPVTAHLLEPRRTSTTRQYGYRNGHEEGNRGLASRRGNEMISVVVWKPGVRTYWHEACVPEVPWEWNSGTLGPGPTFPSSFLDAMFKAALFSFVWAEARGLLAFKQHAAGVGSQMSQRVAVMPAGSRCLRQGKFHPKPRGPNSTQIPLWRRGVPARRDERKGTVRAADPLGLRRNGGDLDP</sequence>
<evidence type="ECO:0000313" key="3">
    <source>
        <dbReference type="Proteomes" id="UP001519460"/>
    </source>
</evidence>
<gene>
    <name evidence="2" type="ORF">BaRGS_00005117</name>
</gene>
<proteinExistence type="predicted"/>
<evidence type="ECO:0000313" key="2">
    <source>
        <dbReference type="EMBL" id="KAK7503578.1"/>
    </source>
</evidence>
<feature type="non-terminal residue" evidence="2">
    <location>
        <position position="1"/>
    </location>
</feature>
<dbReference type="EMBL" id="JACVVK020000019">
    <property type="protein sequence ID" value="KAK7503578.1"/>
    <property type="molecule type" value="Genomic_DNA"/>
</dbReference>
<dbReference type="AlphaFoldDB" id="A0ABD0LWK3"/>
<dbReference type="Proteomes" id="UP001519460">
    <property type="component" value="Unassembled WGS sequence"/>
</dbReference>
<feature type="non-terminal residue" evidence="2">
    <location>
        <position position="206"/>
    </location>
</feature>
<organism evidence="2 3">
    <name type="scientific">Batillaria attramentaria</name>
    <dbReference type="NCBI Taxonomy" id="370345"/>
    <lineage>
        <taxon>Eukaryota</taxon>
        <taxon>Metazoa</taxon>
        <taxon>Spiralia</taxon>
        <taxon>Lophotrochozoa</taxon>
        <taxon>Mollusca</taxon>
        <taxon>Gastropoda</taxon>
        <taxon>Caenogastropoda</taxon>
        <taxon>Sorbeoconcha</taxon>
        <taxon>Cerithioidea</taxon>
        <taxon>Batillariidae</taxon>
        <taxon>Batillaria</taxon>
    </lineage>
</organism>